<dbReference type="EMBL" id="JWZT01001537">
    <property type="protein sequence ID" value="KII71947.1"/>
    <property type="molecule type" value="Genomic_DNA"/>
</dbReference>
<accession>A0A0C2ND93</accession>
<organism evidence="1 2">
    <name type="scientific">Thelohanellus kitauei</name>
    <name type="common">Myxosporean</name>
    <dbReference type="NCBI Taxonomy" id="669202"/>
    <lineage>
        <taxon>Eukaryota</taxon>
        <taxon>Metazoa</taxon>
        <taxon>Cnidaria</taxon>
        <taxon>Myxozoa</taxon>
        <taxon>Myxosporea</taxon>
        <taxon>Bivalvulida</taxon>
        <taxon>Platysporina</taxon>
        <taxon>Myxobolidae</taxon>
        <taxon>Thelohanellus</taxon>
    </lineage>
</organism>
<dbReference type="Proteomes" id="UP000031668">
    <property type="component" value="Unassembled WGS sequence"/>
</dbReference>
<protein>
    <submittedName>
        <fullName evidence="1">Uncharacterized protein</fullName>
    </submittedName>
</protein>
<reference evidence="1 2" key="1">
    <citation type="journal article" date="2014" name="Genome Biol. Evol.">
        <title>The genome of the myxosporean Thelohanellus kitauei shows adaptations to nutrient acquisition within its fish host.</title>
        <authorList>
            <person name="Yang Y."/>
            <person name="Xiong J."/>
            <person name="Zhou Z."/>
            <person name="Huo F."/>
            <person name="Miao W."/>
            <person name="Ran C."/>
            <person name="Liu Y."/>
            <person name="Zhang J."/>
            <person name="Feng J."/>
            <person name="Wang M."/>
            <person name="Wang M."/>
            <person name="Wang L."/>
            <person name="Yao B."/>
        </authorList>
    </citation>
    <scope>NUCLEOTIDE SEQUENCE [LARGE SCALE GENOMIC DNA]</scope>
    <source>
        <strain evidence="1">Wuqing</strain>
    </source>
</reference>
<name>A0A0C2ND93_THEKT</name>
<dbReference type="AlphaFoldDB" id="A0A0C2ND93"/>
<gene>
    <name evidence="1" type="ORF">RF11_04503</name>
</gene>
<evidence type="ECO:0000313" key="2">
    <source>
        <dbReference type="Proteomes" id="UP000031668"/>
    </source>
</evidence>
<keyword evidence="2" id="KW-1185">Reference proteome</keyword>
<sequence length="152" mass="17672">MKTDFSGCLYSPRGNLKLDCTIKRVHQSRIYVELTLSNASCLQKAMQIKKIFVQKNADKINWIYTTMVSYRLYLIYDITHRQYLDIYLVLTGDIERNNKILTRLQSPFVVSKTPPTCEIIIEIRQSLKTKFGWILDIPQAVICASVSDIYLN</sequence>
<proteinExistence type="predicted"/>
<evidence type="ECO:0000313" key="1">
    <source>
        <dbReference type="EMBL" id="KII71947.1"/>
    </source>
</evidence>
<comment type="caution">
    <text evidence="1">The sequence shown here is derived from an EMBL/GenBank/DDBJ whole genome shotgun (WGS) entry which is preliminary data.</text>
</comment>